<dbReference type="AlphaFoldDB" id="A0A7R7DPV3"/>
<evidence type="ECO:0000313" key="5">
    <source>
        <dbReference type="Proteomes" id="UP000611640"/>
    </source>
</evidence>
<evidence type="ECO:0000256" key="3">
    <source>
        <dbReference type="SAM" id="MobiDB-lite"/>
    </source>
</evidence>
<dbReference type="EMBL" id="AP023355">
    <property type="protein sequence ID" value="BCJ35327.1"/>
    <property type="molecule type" value="Genomic_DNA"/>
</dbReference>
<evidence type="ECO:0000256" key="2">
    <source>
        <dbReference type="SAM" id="Coils"/>
    </source>
</evidence>
<feature type="coiled-coil region" evidence="2">
    <location>
        <begin position="104"/>
        <end position="131"/>
    </location>
</feature>
<evidence type="ECO:0000313" key="4">
    <source>
        <dbReference type="EMBL" id="BCJ35327.1"/>
    </source>
</evidence>
<keyword evidence="5" id="KW-1185">Reference proteome</keyword>
<sequence length="315" mass="33314">MSDAVEPPKGEPSGPGPTGKTWGKAFGADLLARLYETSLEPGYAAAAEKRRREGPQRPSARRLGKAGTAAMALLFGVLVAVTYRHAVAAEPESHRTHDQLVGAVKSQRAETDALQRRADRLREQVSNQRDQALSLAGGDEAARLHALEAANGLDRVRGPGLTVTLTDAPPPKDPVTGKESSENLGRVLDVDIQEVVNELWRDGAEAVAIDGQRLGATSTIRTAGEAILVDFRPVSSPYKITVIGPGSMGDRFGSSATDARYEGFVKRYQMGFSVQRSARLTLPAAADQQLRYAHPVRPGASVSPSTSASGSGGGR</sequence>
<name>A0A7R7DPV3_9ACTN</name>
<dbReference type="PANTHER" id="PTHR37313:SF1">
    <property type="entry name" value="UPF0749 PROTEIN RV1823"/>
    <property type="match status" value="1"/>
</dbReference>
<dbReference type="Proteomes" id="UP000611640">
    <property type="component" value="Chromosome"/>
</dbReference>
<gene>
    <name evidence="4" type="ORF">Athai_28300</name>
</gene>
<feature type="region of interest" description="Disordered" evidence="3">
    <location>
        <begin position="293"/>
        <end position="315"/>
    </location>
</feature>
<accession>A0A7R7DPV3</accession>
<dbReference type="GO" id="GO:0005886">
    <property type="term" value="C:plasma membrane"/>
    <property type="evidence" value="ECO:0007669"/>
    <property type="project" value="TreeGrafter"/>
</dbReference>
<organism evidence="4 5">
    <name type="scientific">Actinocatenispora thailandica</name>
    <dbReference type="NCBI Taxonomy" id="227318"/>
    <lineage>
        <taxon>Bacteria</taxon>
        <taxon>Bacillati</taxon>
        <taxon>Actinomycetota</taxon>
        <taxon>Actinomycetes</taxon>
        <taxon>Micromonosporales</taxon>
        <taxon>Micromonosporaceae</taxon>
        <taxon>Actinocatenispora</taxon>
    </lineage>
</organism>
<feature type="region of interest" description="Disordered" evidence="3">
    <location>
        <begin position="1"/>
        <end position="24"/>
    </location>
</feature>
<proteinExistence type="inferred from homology"/>
<dbReference type="InterPro" id="IPR010273">
    <property type="entry name" value="DUF881"/>
</dbReference>
<dbReference type="RefSeq" id="WP_203961881.1">
    <property type="nucleotide sequence ID" value="NZ_AP023355.1"/>
</dbReference>
<evidence type="ECO:0000256" key="1">
    <source>
        <dbReference type="ARBA" id="ARBA00009108"/>
    </source>
</evidence>
<dbReference type="PANTHER" id="PTHR37313">
    <property type="entry name" value="UPF0749 PROTEIN RV1825"/>
    <property type="match status" value="1"/>
</dbReference>
<feature type="region of interest" description="Disordered" evidence="3">
    <location>
        <begin position="162"/>
        <end position="181"/>
    </location>
</feature>
<dbReference type="Pfam" id="PF05949">
    <property type="entry name" value="DUF881"/>
    <property type="match status" value="1"/>
</dbReference>
<keyword evidence="2" id="KW-0175">Coiled coil</keyword>
<reference evidence="4 5" key="1">
    <citation type="submission" date="2020-08" db="EMBL/GenBank/DDBJ databases">
        <title>Whole genome shotgun sequence of Actinocatenispora thailandica NBRC 105041.</title>
        <authorList>
            <person name="Komaki H."/>
            <person name="Tamura T."/>
        </authorList>
    </citation>
    <scope>NUCLEOTIDE SEQUENCE [LARGE SCALE GENOMIC DNA]</scope>
    <source>
        <strain evidence="4 5">NBRC 105041</strain>
    </source>
</reference>
<feature type="compositionally biased region" description="Low complexity" evidence="3">
    <location>
        <begin position="298"/>
        <end position="309"/>
    </location>
</feature>
<dbReference type="Gene3D" id="3.30.70.1880">
    <property type="entry name" value="Protein of unknown function DUF881"/>
    <property type="match status" value="1"/>
</dbReference>
<feature type="region of interest" description="Disordered" evidence="3">
    <location>
        <begin position="42"/>
        <end position="64"/>
    </location>
</feature>
<protein>
    <submittedName>
        <fullName evidence="4">Membrane protein</fullName>
    </submittedName>
</protein>
<dbReference type="KEGG" id="atl:Athai_28300"/>
<comment type="similarity">
    <text evidence="1">Belongs to the UPF0749 family.</text>
</comment>